<dbReference type="InterPro" id="IPR004975">
    <property type="entry name" value="Poxvirus_VLTF2"/>
</dbReference>
<proteinExistence type="predicted"/>
<dbReference type="RefSeq" id="YP_009112815.1">
    <property type="nucleotide sequence ID" value="NC_025963.1"/>
</dbReference>
<dbReference type="OrthoDB" id="14652at10239"/>
<dbReference type="EMBL" id="KM502564">
    <property type="protein sequence ID" value="AIZ77327.1"/>
    <property type="molecule type" value="Genomic_DNA"/>
</dbReference>
<dbReference type="InterPro" id="IPR010507">
    <property type="entry name" value="Znf_MYM"/>
</dbReference>
<evidence type="ECO:0000313" key="5">
    <source>
        <dbReference type="EMBL" id="AIZ77327.1"/>
    </source>
</evidence>
<name>A0A0A7MC52_9POXV</name>
<evidence type="ECO:0000256" key="3">
    <source>
        <dbReference type="ARBA" id="ARBA00029582"/>
    </source>
</evidence>
<keyword evidence="6" id="KW-1185">Reference proteome</keyword>
<sequence>MKRIALCRVDISAPRASACAPPATTRLEYVLPKYFNSVCAERLPLRAADGSCWFCKQRVPAGAALAVETLDGAALGEFCSRLCRDSFAGLVKHLVALREEPKIELLPLEMYADPERVRALINETRELEGLYGRCYVEGDARAARMALKSLI</sequence>
<comment type="function">
    <text evidence="1">Acts with RNA polymerase to initiate transcription from late gene promoters.</text>
</comment>
<dbReference type="KEGG" id="vg:22647474"/>
<dbReference type="Proteomes" id="UP000107385">
    <property type="component" value="Segment"/>
</dbReference>
<accession>A0A0A7MC52</accession>
<evidence type="ECO:0000256" key="1">
    <source>
        <dbReference type="ARBA" id="ARBA00003347"/>
    </source>
</evidence>
<organism evidence="5 6">
    <name type="scientific">Parapoxvirus red deer/HL953</name>
    <dbReference type="NCBI Taxonomy" id="1579460"/>
    <lineage>
        <taxon>Viruses</taxon>
        <taxon>Varidnaviria</taxon>
        <taxon>Bamfordvirae</taxon>
        <taxon>Nucleocytoviricota</taxon>
        <taxon>Pokkesviricetes</taxon>
        <taxon>Chitovirales</taxon>
        <taxon>Poxviridae</taxon>
        <taxon>Chordopoxvirinae</taxon>
        <taxon>Parapoxvirus</taxon>
        <taxon>Parapoxvirus reddeerpox</taxon>
        <taxon>Red deerpox virus</taxon>
    </lineage>
</organism>
<dbReference type="Pfam" id="PF03295">
    <property type="entry name" value="Pox_TAA1"/>
    <property type="match status" value="1"/>
</dbReference>
<evidence type="ECO:0000256" key="2">
    <source>
        <dbReference type="ARBA" id="ARBA00021728"/>
    </source>
</evidence>
<dbReference type="GO" id="GO:0008270">
    <property type="term" value="F:zinc ion binding"/>
    <property type="evidence" value="ECO:0007669"/>
    <property type="project" value="InterPro"/>
</dbReference>
<feature type="domain" description="MYM-type" evidence="4">
    <location>
        <begin position="51"/>
        <end position="87"/>
    </location>
</feature>
<evidence type="ECO:0000313" key="6">
    <source>
        <dbReference type="Proteomes" id="UP000107385"/>
    </source>
</evidence>
<protein>
    <recommendedName>
        <fullName evidence="2">Viral late gene transcription factor 2</fullName>
    </recommendedName>
    <alternativeName>
        <fullName evidence="3">Trans-activator protein A1</fullName>
    </alternativeName>
</protein>
<dbReference type="Pfam" id="PF06467">
    <property type="entry name" value="zf-FCS"/>
    <property type="match status" value="1"/>
</dbReference>
<dbReference type="GeneID" id="22647474"/>
<evidence type="ECO:0000259" key="4">
    <source>
        <dbReference type="Pfam" id="PF06467"/>
    </source>
</evidence>
<reference evidence="5 6" key="1">
    <citation type="submission" date="2014-09" db="EMBL/GenBank/DDBJ databases">
        <title>Parapoxvirus (PPV) of red deer reveals sub-clinical infection and confirms a unique species.</title>
        <authorList>
            <person name="Friederichs S."/>
            <person name="Stefan K."/>
            <person name="Helmut B."/>
            <person name="Heike L."/>
            <person name="Mathias B."/>
        </authorList>
    </citation>
    <scope>NUCLEOTIDE SEQUENCE [LARGE SCALE GENOMIC DNA]</scope>
    <source>
        <strain evidence="5">HL953</strain>
    </source>
</reference>